<dbReference type="AlphaFoldDB" id="A0A2X0MDQ3"/>
<reference evidence="1 2" key="1">
    <citation type="submission" date="2016-11" db="EMBL/GenBank/DDBJ databases">
        <authorList>
            <person name="Jaros S."/>
            <person name="Januszkiewicz K."/>
            <person name="Wedrychowicz H."/>
        </authorList>
    </citation>
    <scope>NUCLEOTIDE SEQUENCE [LARGE SCALE GENOMIC DNA]</scope>
</reference>
<dbReference type="Proteomes" id="UP000249464">
    <property type="component" value="Unassembled WGS sequence"/>
</dbReference>
<evidence type="ECO:0000313" key="1">
    <source>
        <dbReference type="EMBL" id="SGY74105.1"/>
    </source>
</evidence>
<evidence type="ECO:0000313" key="2">
    <source>
        <dbReference type="Proteomes" id="UP000249464"/>
    </source>
</evidence>
<organism evidence="1 2">
    <name type="scientific">Microbotryum silenes-dioicae</name>
    <dbReference type="NCBI Taxonomy" id="796604"/>
    <lineage>
        <taxon>Eukaryota</taxon>
        <taxon>Fungi</taxon>
        <taxon>Dikarya</taxon>
        <taxon>Basidiomycota</taxon>
        <taxon>Pucciniomycotina</taxon>
        <taxon>Microbotryomycetes</taxon>
        <taxon>Microbotryales</taxon>
        <taxon>Microbotryaceae</taxon>
        <taxon>Microbotryum</taxon>
    </lineage>
</organism>
<gene>
    <name evidence="1" type="primary">BQ5605_C005g03341</name>
    <name evidence="1" type="ORF">BQ5605_C005G03341</name>
</gene>
<accession>A0A2X0MDQ3</accession>
<dbReference type="EMBL" id="FQNC01000047">
    <property type="protein sequence ID" value="SGY74105.1"/>
    <property type="molecule type" value="Genomic_DNA"/>
</dbReference>
<proteinExistence type="predicted"/>
<name>A0A2X0MDQ3_9BASI</name>
<keyword evidence="2" id="KW-1185">Reference proteome</keyword>
<sequence>MKWSLSRTPLFDPVFFRFLRLPRFQCHLPRSWLGIPHRFADQSVAFDPPLEQTNPSLSPPLLAPSTDLTSTDISSSYIAPTDSSQRDTAFPVHILSDVSSSARAPRSAGDKLSALPSITDLRTALTDVVTPLKPDQWQSAVDCLRVHRGNTPFEQVDSIPTQIREGFDFGLRHLPREPITPSIHISNDDDASREAAAKELLCLLRDGRIAGPFDYDWLRLQVGSFRSNPLSVIEKRREPGQPPKHRVIENMSYPRAYDELTEIESCNDLLAANNFPLFWFRLCGCFLPSSSPTVATPAHDDLLGGSNLHSSSPLFRGRTTPGVFGNLADVTQDFLELRFPSITVFKQVDDVIVFCPDAAVPRQEIEETISDLGWKLAPDKGFDWTRRFTFVGKLSLGIVIDSRASVFPLPSNWKELRDAHITVAEAWAVEALADALIALNFRHVRLLIRCDSTGVLYSWRKGRSTNRWINKSIEYLRQLEATHDVSFVVDYGSSSIVDASRRASSRIDVGHLPHSRLDIEVTTDFRQWNIFSGRGKASTIRRSSQMRAINMRLITSFSSTFASLTPVVSKSVQDPPCSFSATAISKGECSVWTIIVFNEAHSHRSLLHTGDSKSRLTRQRSNLFRLGLNGSCIVFLVSVMRSW</sequence>
<protein>
    <submittedName>
        <fullName evidence="1">BQ5605_C005g03341 protein</fullName>
    </submittedName>
</protein>